<dbReference type="InterPro" id="IPR050780">
    <property type="entry name" value="Mucin_vWF_Thrombospondin_sf"/>
</dbReference>
<dbReference type="Pfam" id="PF13330">
    <property type="entry name" value="Mucin2_WxxW"/>
    <property type="match status" value="1"/>
</dbReference>
<dbReference type="Gene3D" id="2.10.25.10">
    <property type="entry name" value="Laminin"/>
    <property type="match status" value="1"/>
</dbReference>
<dbReference type="PROSITE" id="PS01208">
    <property type="entry name" value="VWFC_1"/>
    <property type="match status" value="1"/>
</dbReference>
<feature type="domain" description="CTCK" evidence="10">
    <location>
        <begin position="903"/>
        <end position="998"/>
    </location>
</feature>
<keyword evidence="3" id="KW-0732">Signal</keyword>
<dbReference type="SMART" id="SM00041">
    <property type="entry name" value="CT"/>
    <property type="match status" value="1"/>
</dbReference>
<dbReference type="PROSITE" id="PS01185">
    <property type="entry name" value="CTCK_1"/>
    <property type="match status" value="1"/>
</dbReference>
<feature type="region of interest" description="Disordered" evidence="9">
    <location>
        <begin position="1013"/>
        <end position="1032"/>
    </location>
</feature>
<dbReference type="InterPro" id="IPR006207">
    <property type="entry name" value="Cys_knot_C"/>
</dbReference>
<dbReference type="InterPro" id="IPR014853">
    <property type="entry name" value="VWF/SSPO/ZAN-like_Cys-rich_dom"/>
</dbReference>
<evidence type="ECO:0000259" key="10">
    <source>
        <dbReference type="PROSITE" id="PS01225"/>
    </source>
</evidence>
<reference evidence="13" key="2">
    <citation type="submission" date="2025-08" db="UniProtKB">
        <authorList>
            <consortium name="Ensembl"/>
        </authorList>
    </citation>
    <scope>IDENTIFICATION</scope>
</reference>
<dbReference type="InterPro" id="IPR029034">
    <property type="entry name" value="Cystine-knot_cytokine"/>
</dbReference>
<dbReference type="PROSITE" id="PS50184">
    <property type="entry name" value="VWFC_2"/>
    <property type="match status" value="2"/>
</dbReference>
<protein>
    <submittedName>
        <fullName evidence="13">Mucin 5AC, oligomeric mucus/gel-forming</fullName>
    </submittedName>
</protein>
<name>A0A4W2H334_BOBOX</name>
<organism evidence="13 14">
    <name type="scientific">Bos indicus x Bos taurus</name>
    <name type="common">Hybrid cattle</name>
    <dbReference type="NCBI Taxonomy" id="30522"/>
    <lineage>
        <taxon>Eukaryota</taxon>
        <taxon>Metazoa</taxon>
        <taxon>Chordata</taxon>
        <taxon>Craniata</taxon>
        <taxon>Vertebrata</taxon>
        <taxon>Euteleostomi</taxon>
        <taxon>Mammalia</taxon>
        <taxon>Eutheria</taxon>
        <taxon>Laurasiatheria</taxon>
        <taxon>Artiodactyla</taxon>
        <taxon>Ruminantia</taxon>
        <taxon>Pecora</taxon>
        <taxon>Bovidae</taxon>
        <taxon>Bovinae</taxon>
        <taxon>Bos</taxon>
    </lineage>
</organism>
<keyword evidence="2" id="KW-0964">Secreted</keyword>
<feature type="compositionally biased region" description="Polar residues" evidence="9">
    <location>
        <begin position="21"/>
        <end position="32"/>
    </location>
</feature>
<dbReference type="GO" id="GO:0005576">
    <property type="term" value="C:extracellular region"/>
    <property type="evidence" value="ECO:0007669"/>
    <property type="project" value="UniProtKB-SubCell"/>
</dbReference>
<evidence type="ECO:0000313" key="14">
    <source>
        <dbReference type="Proteomes" id="UP000429181"/>
    </source>
</evidence>
<feature type="region of interest" description="Disordered" evidence="9">
    <location>
        <begin position="1"/>
        <end position="35"/>
    </location>
</feature>
<keyword evidence="6" id="KW-1015">Disulfide bond</keyword>
<dbReference type="GeneTree" id="ENSGT00940000156076"/>
<dbReference type="Gene3D" id="2.10.90.10">
    <property type="entry name" value="Cystine-knot cytokines"/>
    <property type="match status" value="1"/>
</dbReference>
<evidence type="ECO:0000256" key="5">
    <source>
        <dbReference type="ARBA" id="ARBA00023008"/>
    </source>
</evidence>
<sequence length="1032" mass="111217">PVHTSSTTSAPTTSPTPVWGTPSTHEQSSPGTTPCKPKCRWTKWLDVDFPVPGPHGGDNETFGNIMRNGDSICHRPESISKVECRAENHPGVSIHELGQLVQCHQDVGLLCRNQDQKGKTRLCLNYQIRVLCCEPREHCPPPTVTVTSTSIPTMSSTSVPTSSATSAPTTSTTSVPTSETTPSPRSTVPCSCSVSGQLHPAGSFIYQATDLSGHCYYAFCNPDCQVVKGTAPTCPTIPPRTVTSPLLPFSGTQGDWRPKSETWPMPNCSEATCQGNGVITVSPRHCPRVQKPTCANGYPAVQVTDHDGCCSHYQCPCVCSGWGDPHYITFDGTYYTFLDNCTYVLVQQIVPVFGHFRVLVENYFCDAEDGLSCPQSIIVEYHENRVMLTRKPVHGVMTNEIIFNGEVVRPGFQKGGIAVFQVGIKMYVSIPKLGVQVMFSGLIFSVEVPFSKFANNTEGQCGTCTNDQKDECRLPGGTVVASCSDMSGHWKVTYPGQPSCHGPPPTPREPGTSPTPREPGTSPTPCPPSPICQLILSKPFELCHVLIPPWPYYQGCTFDQCHMPGTDMVCTALELYAALCASLGVCVDWRGHTNSTCPFTCPAGMEYWPCSPPIPSYCYTNNSASPLALLEASPITEGCFCPQGTMLYSSSKEVCVPDCNSCLGPSGEPVEPGRTVSVDCLECTCEGSTQTMSCQPQACPTAPACPESGQVPVPEAMQTGQCCPQYRCACDTRYCPEPEACPKGSRAIQTHREAACCPTYNCSWTACSINGTLYQPGAVVSSSLCEKCWCELPGGALSDTFLINCETQICSTSCPVGFKYQARARQCCGECVQVACVINTSNSSAHLFYPGESWSDPGDHCVTHECEQHRDGLVVVTTKKACPPLNCPADKALPSEDGCCLFCPPHRSTCAVHHQLQVLRQQGCSSPGPVRLAYCRGNCGDTTSAFSPEANAVEHRCSCCRELRFSLRNVTLHCKDGSSRALTYTEVEECGCEGLQCDSPGGLGLSAVALEPSPESGLRRRVRRAPRARPLP</sequence>
<feature type="region of interest" description="Disordered" evidence="9">
    <location>
        <begin position="498"/>
        <end position="525"/>
    </location>
</feature>
<feature type="compositionally biased region" description="Low complexity" evidence="9">
    <location>
        <begin position="1"/>
        <end position="17"/>
    </location>
</feature>
<gene>
    <name evidence="13" type="primary">MUC5AC</name>
</gene>
<dbReference type="Ensembl" id="ENSBIXT00005039252.1">
    <property type="protein sequence ID" value="ENSBIXP00005024126.1"/>
    <property type="gene ID" value="ENSBIXG00005027229.1"/>
</dbReference>
<dbReference type="SMART" id="SM00216">
    <property type="entry name" value="VWD"/>
    <property type="match status" value="1"/>
</dbReference>
<evidence type="ECO:0000256" key="8">
    <source>
        <dbReference type="PROSITE-ProRule" id="PRU00039"/>
    </source>
</evidence>
<dbReference type="Pfam" id="PF00094">
    <property type="entry name" value="VWD"/>
    <property type="match status" value="1"/>
</dbReference>
<evidence type="ECO:0000313" key="13">
    <source>
        <dbReference type="Ensembl" id="ENSBIXP00005024126.1"/>
    </source>
</evidence>
<dbReference type="PROSITE" id="PS51233">
    <property type="entry name" value="VWFD"/>
    <property type="match status" value="1"/>
</dbReference>
<dbReference type="Pfam" id="PF08742">
    <property type="entry name" value="C8"/>
    <property type="match status" value="1"/>
</dbReference>
<evidence type="ECO:0000259" key="11">
    <source>
        <dbReference type="PROSITE" id="PS50184"/>
    </source>
</evidence>
<comment type="subcellular location">
    <subcellularLocation>
        <location evidence="1">Secreted</location>
    </subcellularLocation>
</comment>
<keyword evidence="7" id="KW-0325">Glycoprotein</keyword>
<evidence type="ECO:0000256" key="7">
    <source>
        <dbReference type="ARBA" id="ARBA00023180"/>
    </source>
</evidence>
<feature type="domain" description="VWFC" evidence="11">
    <location>
        <begin position="765"/>
        <end position="832"/>
    </location>
</feature>
<dbReference type="SMART" id="SM00214">
    <property type="entry name" value="VWC"/>
    <property type="match status" value="3"/>
</dbReference>
<dbReference type="SMART" id="SM00832">
    <property type="entry name" value="C8"/>
    <property type="match status" value="1"/>
</dbReference>
<evidence type="ECO:0000259" key="12">
    <source>
        <dbReference type="PROSITE" id="PS51233"/>
    </source>
</evidence>
<feature type="region of interest" description="Disordered" evidence="9">
    <location>
        <begin position="147"/>
        <end position="187"/>
    </location>
</feature>
<keyword evidence="5" id="KW-0186">Copper</keyword>
<dbReference type="SUPFAM" id="SSF57567">
    <property type="entry name" value="Serine protease inhibitors"/>
    <property type="match status" value="1"/>
</dbReference>
<evidence type="ECO:0000256" key="1">
    <source>
        <dbReference type="ARBA" id="ARBA00004613"/>
    </source>
</evidence>
<dbReference type="PANTHER" id="PTHR11339:SF384">
    <property type="entry name" value="MUCIN-2"/>
    <property type="match status" value="1"/>
</dbReference>
<reference evidence="13 14" key="1">
    <citation type="submission" date="2018-11" db="EMBL/GenBank/DDBJ databases">
        <title>Haplotype-resolved cattle genomes.</title>
        <authorList>
            <person name="Low W.Y."/>
            <person name="Tearle R."/>
            <person name="Bickhart D.M."/>
            <person name="Rosen B.D."/>
            <person name="Koren S."/>
            <person name="Rhie A."/>
            <person name="Hiendleder S."/>
            <person name="Phillippy A.M."/>
            <person name="Smith T.P.L."/>
            <person name="Williams J.L."/>
        </authorList>
    </citation>
    <scope>NUCLEOTIDE SEQUENCE [LARGE SCALE GENOMIC DNA]</scope>
</reference>
<dbReference type="Proteomes" id="UP000429181">
    <property type="component" value="Chromosome 29"/>
</dbReference>
<dbReference type="InterPro" id="IPR001007">
    <property type="entry name" value="VWF_dom"/>
</dbReference>
<feature type="domain" description="VWFD" evidence="12">
    <location>
        <begin position="317"/>
        <end position="501"/>
    </location>
</feature>
<feature type="domain" description="VWFC" evidence="11">
    <location>
        <begin position="660"/>
        <end position="729"/>
    </location>
</feature>
<feature type="compositionally biased region" description="Basic residues" evidence="9">
    <location>
        <begin position="1019"/>
        <end position="1032"/>
    </location>
</feature>
<accession>A0A4W2H334</accession>
<proteinExistence type="predicted"/>
<feature type="compositionally biased region" description="Low complexity" evidence="9">
    <location>
        <begin position="509"/>
        <end position="521"/>
    </location>
</feature>
<evidence type="ECO:0000256" key="2">
    <source>
        <dbReference type="ARBA" id="ARBA00022525"/>
    </source>
</evidence>
<dbReference type="InterPro" id="IPR025155">
    <property type="entry name" value="WxxW_domain"/>
</dbReference>
<evidence type="ECO:0000256" key="4">
    <source>
        <dbReference type="ARBA" id="ARBA00022737"/>
    </source>
</evidence>
<dbReference type="AlphaFoldDB" id="A0A4W2H334"/>
<dbReference type="PROSITE" id="PS01225">
    <property type="entry name" value="CTCK_2"/>
    <property type="match status" value="1"/>
</dbReference>
<dbReference type="InterPro" id="IPR001846">
    <property type="entry name" value="VWF_type-D"/>
</dbReference>
<evidence type="ECO:0000256" key="6">
    <source>
        <dbReference type="ARBA" id="ARBA00023157"/>
    </source>
</evidence>
<evidence type="ECO:0000256" key="3">
    <source>
        <dbReference type="ARBA" id="ARBA00022729"/>
    </source>
</evidence>
<dbReference type="InterPro" id="IPR036084">
    <property type="entry name" value="Ser_inhib-like_sf"/>
</dbReference>
<dbReference type="PANTHER" id="PTHR11339">
    <property type="entry name" value="EXTRACELLULAR MATRIX GLYCOPROTEIN RELATED"/>
    <property type="match status" value="1"/>
</dbReference>
<evidence type="ECO:0000256" key="9">
    <source>
        <dbReference type="SAM" id="MobiDB-lite"/>
    </source>
</evidence>
<comment type="caution">
    <text evidence="8">Lacks conserved residue(s) required for the propagation of feature annotation.</text>
</comment>
<keyword evidence="4" id="KW-0677">Repeat</keyword>